<gene>
    <name evidence="1" type="ORF">B0W44_15255</name>
</gene>
<protein>
    <submittedName>
        <fullName evidence="1">Uncharacterized protein</fullName>
    </submittedName>
</protein>
<dbReference type="EMBL" id="CP019699">
    <property type="protein sequence ID" value="AQS56903.1"/>
    <property type="molecule type" value="Genomic_DNA"/>
</dbReference>
<accession>A0A1U9KA85</accession>
<keyword evidence="2" id="KW-1185">Reference proteome</keyword>
<dbReference type="KEGG" id="ntr:B0W44_15255"/>
<evidence type="ECO:0000313" key="2">
    <source>
        <dbReference type="Proteomes" id="UP000188603"/>
    </source>
</evidence>
<organism evidence="1 2">
    <name type="scientific">Novibacillus thermophilus</name>
    <dbReference type="NCBI Taxonomy" id="1471761"/>
    <lineage>
        <taxon>Bacteria</taxon>
        <taxon>Bacillati</taxon>
        <taxon>Bacillota</taxon>
        <taxon>Bacilli</taxon>
        <taxon>Bacillales</taxon>
        <taxon>Thermoactinomycetaceae</taxon>
        <taxon>Novibacillus</taxon>
    </lineage>
</organism>
<proteinExistence type="predicted"/>
<sequence>MIVDQERQSADALRAYAETLGRWPKVSEWNQYAKEHNLLLYPQISRKLKKNWKALKASFGYDDTLHYIEKSEQALFALAEELGYWPNVAEWDEYAKKHGYCPYRILHVKTRKGWKVYRKEFNQL</sequence>
<reference evidence="1 2" key="1">
    <citation type="journal article" date="2015" name="Int. J. Syst. Evol. Microbiol.">
        <title>Novibacillus thermophilus gen. nov., sp. nov., a Gram-staining-negative and moderately thermophilic member of the family Thermoactinomycetaceae.</title>
        <authorList>
            <person name="Yang G."/>
            <person name="Chen J."/>
            <person name="Zhou S."/>
        </authorList>
    </citation>
    <scope>NUCLEOTIDE SEQUENCE [LARGE SCALE GENOMIC DNA]</scope>
    <source>
        <strain evidence="1 2">SG-1</strain>
    </source>
</reference>
<dbReference type="AlphaFoldDB" id="A0A1U9KA85"/>
<dbReference type="Proteomes" id="UP000188603">
    <property type="component" value="Chromosome"/>
</dbReference>
<evidence type="ECO:0000313" key="1">
    <source>
        <dbReference type="EMBL" id="AQS56903.1"/>
    </source>
</evidence>
<dbReference type="STRING" id="1471761.B0W44_15255"/>
<name>A0A1U9KA85_9BACL</name>